<evidence type="ECO:0000256" key="3">
    <source>
        <dbReference type="ARBA" id="ARBA00022908"/>
    </source>
</evidence>
<name>A0A845L131_9FIRM</name>
<sequence length="409" mass="47213">MAKKRANGEGSVFRSKDGYWNAQITIGRKKDGRLHYVRKRFKTMQDALAWKNKSIHELQQKRFLLPNDITLEKWLQLWLETYIKPSVRPKTWENYEYICRCHLVPELGKEKIQKLTSFHFQKMLSDKRNSGLSTRTVDLIRVVTRSAFAQAVNEGILLTNVVDKVRRPNQTKKEIRVLSTDELQRFVQSAMSDRLGTAFALLLGTGLRLGELLALRWDDVDFSQNLIRIRRSAIRLKAPEGRRKTRVVIQAPKSKSGKRDIPLFDVLANLLKEWKRVQVEESLTYGHEYINSGYVVTHRNGTMMDQSNLTRAFHVLLNKASLPKTNIHALRHTYATQLLEKNVHPKVAQELLGHSSITVIMNTYSHVLPEIKKLSVKKLNGMFGTLSPDYCPFPRGMDNLTISKRGQLR</sequence>
<keyword evidence="5" id="KW-0233">DNA recombination</keyword>
<keyword evidence="10" id="KW-1185">Reference proteome</keyword>
<evidence type="ECO:0000256" key="5">
    <source>
        <dbReference type="ARBA" id="ARBA00023172"/>
    </source>
</evidence>
<evidence type="ECO:0000256" key="4">
    <source>
        <dbReference type="ARBA" id="ARBA00023125"/>
    </source>
</evidence>
<comment type="function">
    <text evidence="1">Site-specific tyrosine recombinase, which acts by catalyzing the cutting and rejoining of the recombining DNA molecules.</text>
</comment>
<dbReference type="GO" id="GO:0006310">
    <property type="term" value="P:DNA recombination"/>
    <property type="evidence" value="ECO:0007669"/>
    <property type="project" value="UniProtKB-KW"/>
</dbReference>
<reference evidence="9 10" key="1">
    <citation type="submission" date="2020-01" db="EMBL/GenBank/DDBJ databases">
        <title>Whole-genome sequence of Heliobacterium undosum DSM 13378.</title>
        <authorList>
            <person name="Kyndt J.A."/>
            <person name="Meyer T.E."/>
        </authorList>
    </citation>
    <scope>NUCLEOTIDE SEQUENCE [LARGE SCALE GENOMIC DNA]</scope>
    <source>
        <strain evidence="9 10">DSM 13378</strain>
    </source>
</reference>
<dbReference type="InterPro" id="IPR010998">
    <property type="entry name" value="Integrase_recombinase_N"/>
</dbReference>
<dbReference type="InterPro" id="IPR044068">
    <property type="entry name" value="CB"/>
</dbReference>
<dbReference type="PANTHER" id="PTHR30349">
    <property type="entry name" value="PHAGE INTEGRASE-RELATED"/>
    <property type="match status" value="1"/>
</dbReference>
<evidence type="ECO:0000313" key="9">
    <source>
        <dbReference type="EMBL" id="MZP28655.1"/>
    </source>
</evidence>
<dbReference type="RefSeq" id="WP_161254553.1">
    <property type="nucleotide sequence ID" value="NZ_WXEY01000002.1"/>
</dbReference>
<dbReference type="AlphaFoldDB" id="A0A845L131"/>
<dbReference type="EMBL" id="WXEY01000002">
    <property type="protein sequence ID" value="MZP28655.1"/>
    <property type="molecule type" value="Genomic_DNA"/>
</dbReference>
<feature type="domain" description="Tyr recombinase" evidence="7">
    <location>
        <begin position="173"/>
        <end position="378"/>
    </location>
</feature>
<dbReference type="Gene3D" id="1.10.150.130">
    <property type="match status" value="1"/>
</dbReference>
<evidence type="ECO:0000256" key="6">
    <source>
        <dbReference type="PROSITE-ProRule" id="PRU01248"/>
    </source>
</evidence>
<dbReference type="SUPFAM" id="SSF56349">
    <property type="entry name" value="DNA breaking-rejoining enzymes"/>
    <property type="match status" value="1"/>
</dbReference>
<keyword evidence="3" id="KW-0229">DNA integration</keyword>
<dbReference type="PROSITE" id="PS51898">
    <property type="entry name" value="TYR_RECOMBINASE"/>
    <property type="match status" value="1"/>
</dbReference>
<evidence type="ECO:0000313" key="10">
    <source>
        <dbReference type="Proteomes" id="UP000463470"/>
    </source>
</evidence>
<dbReference type="Proteomes" id="UP000463470">
    <property type="component" value="Unassembled WGS sequence"/>
</dbReference>
<protein>
    <submittedName>
        <fullName evidence="9">Tyrosine-type recombinase/integrase</fullName>
    </submittedName>
</protein>
<evidence type="ECO:0000259" key="8">
    <source>
        <dbReference type="PROSITE" id="PS51900"/>
    </source>
</evidence>
<dbReference type="Pfam" id="PF14659">
    <property type="entry name" value="Phage_int_SAM_3"/>
    <property type="match status" value="1"/>
</dbReference>
<dbReference type="CDD" id="cd01189">
    <property type="entry name" value="INT_ICEBs1_C_like"/>
    <property type="match status" value="1"/>
</dbReference>
<dbReference type="InterPro" id="IPR011010">
    <property type="entry name" value="DNA_brk_join_enz"/>
</dbReference>
<dbReference type="OrthoDB" id="9785687at2"/>
<dbReference type="PROSITE" id="PS51900">
    <property type="entry name" value="CB"/>
    <property type="match status" value="1"/>
</dbReference>
<dbReference type="GO" id="GO:0003677">
    <property type="term" value="F:DNA binding"/>
    <property type="evidence" value="ECO:0007669"/>
    <property type="project" value="UniProtKB-UniRule"/>
</dbReference>
<accession>A0A845L131</accession>
<dbReference type="InterPro" id="IPR004107">
    <property type="entry name" value="Integrase_SAM-like_N"/>
</dbReference>
<dbReference type="GO" id="GO:0015074">
    <property type="term" value="P:DNA integration"/>
    <property type="evidence" value="ECO:0007669"/>
    <property type="project" value="UniProtKB-KW"/>
</dbReference>
<dbReference type="InterPro" id="IPR013762">
    <property type="entry name" value="Integrase-like_cat_sf"/>
</dbReference>
<dbReference type="Gene3D" id="1.10.443.10">
    <property type="entry name" value="Intergrase catalytic core"/>
    <property type="match status" value="1"/>
</dbReference>
<organism evidence="9 10">
    <name type="scientific">Heliomicrobium undosum</name>
    <dbReference type="NCBI Taxonomy" id="121734"/>
    <lineage>
        <taxon>Bacteria</taxon>
        <taxon>Bacillati</taxon>
        <taxon>Bacillota</taxon>
        <taxon>Clostridia</taxon>
        <taxon>Eubacteriales</taxon>
        <taxon>Heliobacteriaceae</taxon>
        <taxon>Heliomicrobium</taxon>
    </lineage>
</organism>
<gene>
    <name evidence="9" type="ORF">GTO91_02835</name>
</gene>
<dbReference type="PANTHER" id="PTHR30349:SF91">
    <property type="entry name" value="INTA PROTEIN"/>
    <property type="match status" value="1"/>
</dbReference>
<dbReference type="Pfam" id="PF00589">
    <property type="entry name" value="Phage_integrase"/>
    <property type="match status" value="1"/>
</dbReference>
<proteinExistence type="inferred from homology"/>
<evidence type="ECO:0000256" key="2">
    <source>
        <dbReference type="ARBA" id="ARBA00008857"/>
    </source>
</evidence>
<evidence type="ECO:0000259" key="7">
    <source>
        <dbReference type="PROSITE" id="PS51898"/>
    </source>
</evidence>
<evidence type="ECO:0000256" key="1">
    <source>
        <dbReference type="ARBA" id="ARBA00003283"/>
    </source>
</evidence>
<comment type="caution">
    <text evidence="9">The sequence shown here is derived from an EMBL/GenBank/DDBJ whole genome shotgun (WGS) entry which is preliminary data.</text>
</comment>
<feature type="domain" description="Core-binding (CB)" evidence="8">
    <location>
        <begin position="69"/>
        <end position="152"/>
    </location>
</feature>
<dbReference type="InterPro" id="IPR050090">
    <property type="entry name" value="Tyrosine_recombinase_XerCD"/>
</dbReference>
<keyword evidence="4 6" id="KW-0238">DNA-binding</keyword>
<dbReference type="InterPro" id="IPR002104">
    <property type="entry name" value="Integrase_catalytic"/>
</dbReference>
<comment type="similarity">
    <text evidence="2">Belongs to the 'phage' integrase family.</text>
</comment>